<dbReference type="EMBL" id="AGNK02003742">
    <property type="status" value="NOT_ANNOTATED_CDS"/>
    <property type="molecule type" value="Genomic_DNA"/>
</dbReference>
<dbReference type="EnsemblPlants" id="KQL01460">
    <property type="protein sequence ID" value="KQL01460"/>
    <property type="gene ID" value="SETIT_015434mg"/>
</dbReference>
<reference evidence="4" key="1">
    <citation type="journal article" date="2012" name="Nat. Biotechnol.">
        <title>Reference genome sequence of the model plant Setaria.</title>
        <authorList>
            <person name="Bennetzen J.L."/>
            <person name="Schmutz J."/>
            <person name="Wang H."/>
            <person name="Percifield R."/>
            <person name="Hawkins J."/>
            <person name="Pontaroli A.C."/>
            <person name="Estep M."/>
            <person name="Feng L."/>
            <person name="Vaughn J.N."/>
            <person name="Grimwood J."/>
            <person name="Jenkins J."/>
            <person name="Barry K."/>
            <person name="Lindquist E."/>
            <person name="Hellsten U."/>
            <person name="Deshpande S."/>
            <person name="Wang X."/>
            <person name="Wu X."/>
            <person name="Mitros T."/>
            <person name="Triplett J."/>
            <person name="Yang X."/>
            <person name="Ye C.Y."/>
            <person name="Mauro-Herrera M."/>
            <person name="Wang L."/>
            <person name="Li P."/>
            <person name="Sharma M."/>
            <person name="Sharma R."/>
            <person name="Ronald P.C."/>
            <person name="Panaud O."/>
            <person name="Kellogg E.A."/>
            <person name="Brutnell T.P."/>
            <person name="Doust A.N."/>
            <person name="Tuskan G.A."/>
            <person name="Rokhsar D."/>
            <person name="Devos K.M."/>
        </authorList>
    </citation>
    <scope>NUCLEOTIDE SEQUENCE [LARGE SCALE GENOMIC DNA]</scope>
    <source>
        <strain evidence="4">cv. Yugu1</strain>
    </source>
</reference>
<dbReference type="SUPFAM" id="SSF57038">
    <property type="entry name" value="Cyclotides"/>
    <property type="match status" value="1"/>
</dbReference>
<dbReference type="HOGENOM" id="CLU_2692478_0_0_1"/>
<proteinExistence type="predicted"/>
<evidence type="ECO:0000313" key="4">
    <source>
        <dbReference type="Proteomes" id="UP000004995"/>
    </source>
</evidence>
<reference evidence="3" key="2">
    <citation type="submission" date="2018-08" db="UniProtKB">
        <authorList>
            <consortium name="EnsemblPlants"/>
        </authorList>
    </citation>
    <scope>IDENTIFICATION</scope>
    <source>
        <strain evidence="3">Yugu1</strain>
    </source>
</reference>
<dbReference type="AlphaFoldDB" id="K3YMF5"/>
<dbReference type="Gramene" id="KQL01460">
    <property type="protein sequence ID" value="KQL01460"/>
    <property type="gene ID" value="SETIT_015434mg"/>
</dbReference>
<protein>
    <submittedName>
        <fullName evidence="3">Uncharacterized protein</fullName>
    </submittedName>
</protein>
<dbReference type="InterPro" id="IPR036146">
    <property type="entry name" value="Cyclotide_sf"/>
</dbReference>
<keyword evidence="2" id="KW-1015">Disulfide bond</keyword>
<keyword evidence="4" id="KW-1185">Reference proteome</keyword>
<keyword evidence="1" id="KW-0611">Plant defense</keyword>
<dbReference type="Proteomes" id="UP000004995">
    <property type="component" value="Unassembled WGS sequence"/>
</dbReference>
<evidence type="ECO:0000256" key="1">
    <source>
        <dbReference type="ARBA" id="ARBA00022821"/>
    </source>
</evidence>
<evidence type="ECO:0000256" key="2">
    <source>
        <dbReference type="ARBA" id="ARBA00023157"/>
    </source>
</evidence>
<evidence type="ECO:0000313" key="3">
    <source>
        <dbReference type="EnsemblPlants" id="KQL01460"/>
    </source>
</evidence>
<name>K3YMF5_SETIT</name>
<dbReference type="InParanoid" id="K3YMF5"/>
<sequence>MECDYMAMEQDGSAIVGLLPRKMTEELILSKLAGRVSCGKTCFTGTCDDSSCTCSYDFLPPLCVRGAESHSLPA</sequence>
<dbReference type="GO" id="GO:0006952">
    <property type="term" value="P:defense response"/>
    <property type="evidence" value="ECO:0007669"/>
    <property type="project" value="UniProtKB-KW"/>
</dbReference>
<accession>K3YMF5</accession>
<organism evidence="3 4">
    <name type="scientific">Setaria italica</name>
    <name type="common">Foxtail millet</name>
    <name type="synonym">Panicum italicum</name>
    <dbReference type="NCBI Taxonomy" id="4555"/>
    <lineage>
        <taxon>Eukaryota</taxon>
        <taxon>Viridiplantae</taxon>
        <taxon>Streptophyta</taxon>
        <taxon>Embryophyta</taxon>
        <taxon>Tracheophyta</taxon>
        <taxon>Spermatophyta</taxon>
        <taxon>Magnoliopsida</taxon>
        <taxon>Liliopsida</taxon>
        <taxon>Poales</taxon>
        <taxon>Poaceae</taxon>
        <taxon>PACMAD clade</taxon>
        <taxon>Panicoideae</taxon>
        <taxon>Panicodae</taxon>
        <taxon>Paniceae</taxon>
        <taxon>Cenchrinae</taxon>
        <taxon>Setaria</taxon>
    </lineage>
</organism>